<dbReference type="HOGENOM" id="CLU_590125_0_0_9"/>
<gene>
    <name evidence="1" type="ORF">CBO05C_3150</name>
</gene>
<reference evidence="1" key="1">
    <citation type="submission" date="2013-10" db="EMBL/GenBank/DDBJ databases">
        <title>Draft genome sequence of Clostridium botulinum type B strain Osaka05.</title>
        <authorList>
            <person name="Sakaguchi Y."/>
            <person name="Hosomi K."/>
            <person name="Uchiyama J."/>
            <person name="Ogura Y."/>
            <person name="Sakaguchi M."/>
            <person name="Kohda T."/>
            <person name="Mukamoto M."/>
            <person name="Misawa N."/>
            <person name="Matsuzaki S."/>
            <person name="Hayashi T."/>
            <person name="Kozaki S."/>
        </authorList>
    </citation>
    <scope>NUCLEOTIDE SEQUENCE</scope>
    <source>
        <strain evidence="1">Osaka05</strain>
    </source>
</reference>
<dbReference type="Proteomes" id="UP000054164">
    <property type="component" value="Unassembled WGS sequence"/>
</dbReference>
<dbReference type="InterPro" id="IPR008979">
    <property type="entry name" value="Galactose-bd-like_sf"/>
</dbReference>
<sequence>MKINTLNAIPVLSNNDDIVHNGSYIYQPYDAFDNIDKTYWLANFNGKNYLGYKFNNPIAICKYRIYMTFNSEHFPRDWTFEGSNDNLNWVVLDRQSNKYQNDFSANINNTNSYLYYRININKNNGGSYTGISTFEMYELLKENKYLLKQNNQYYTIKSEFYKNGNYKSITELEGKEILTENDFETFGIDDLNSLIKTIDTQVIDGIDKGNLGSGKYFEFELNNDIKKISDSDKIYSTEIIEDFQEGNKFNFDGRWQIITDSDSNIKNYLFSTPPGGYQSSNLKFKCKCKRIKFKYKLTYTSGHGSYSFTVDEQKLNIDCSDDWKNFEIQFDNDVEHKFNFSLNNDGYYTRLCIDSINVLTMTNKQLIQYNNTIYTLDGESIKLSPSQELNEDNFKVNGFNDATLISSEQWNKIFANKKNVKILMLTNDIEKQQCEMIYNCKPFRPIDKLKKNSDICNILFKEV</sequence>
<name>A0A0S6U896_CLOBO</name>
<dbReference type="AlphaFoldDB" id="A0A0S6U896"/>
<evidence type="ECO:0000313" key="1">
    <source>
        <dbReference type="EMBL" id="GAE03460.1"/>
    </source>
</evidence>
<dbReference type="SUPFAM" id="SSF49785">
    <property type="entry name" value="Galactose-binding domain-like"/>
    <property type="match status" value="1"/>
</dbReference>
<accession>A0A0S6U896</accession>
<proteinExistence type="predicted"/>
<dbReference type="Gene3D" id="2.60.120.260">
    <property type="entry name" value="Galactose-binding domain-like"/>
    <property type="match status" value="1"/>
</dbReference>
<evidence type="ECO:0008006" key="2">
    <source>
        <dbReference type="Google" id="ProtNLM"/>
    </source>
</evidence>
<protein>
    <recommendedName>
        <fullName evidence="2">F5/8 type C domain-containing protein</fullName>
    </recommendedName>
</protein>
<organism evidence="1">
    <name type="scientific">Clostridium botulinum B str. Osaka05</name>
    <dbReference type="NCBI Taxonomy" id="1407017"/>
    <lineage>
        <taxon>Bacteria</taxon>
        <taxon>Bacillati</taxon>
        <taxon>Bacillota</taxon>
        <taxon>Clostridia</taxon>
        <taxon>Eubacteriales</taxon>
        <taxon>Clostridiaceae</taxon>
        <taxon>Clostridium</taxon>
    </lineage>
</organism>
<dbReference type="RefSeq" id="WP_242831673.1">
    <property type="nucleotide sequence ID" value="NZ_DF384213.1"/>
</dbReference>
<dbReference type="EMBL" id="DF384213">
    <property type="protein sequence ID" value="GAE03460.1"/>
    <property type="molecule type" value="Genomic_DNA"/>
</dbReference>